<gene>
    <name evidence="2" type="ORF">WDZ17_12110</name>
</gene>
<name>A0ABU8RM18_9ACTN</name>
<sequence length="183" mass="18691">MGDTTTPTWAPALDRPGLLAEPVAAALRALTPEDAAQVLVAEVDPGVADTAVLVEATDVAREECATCVLVAGRRDGEQRVAAATVRGSDRADVNGLVKRALDVRKASFFPREEAVAASAMEFGAITPLGLPAGWRVLVDGAVAALPRAVVGSGVRRSKLALPGAVLLRLPGAELAEGLGRPSA</sequence>
<evidence type="ECO:0000259" key="1">
    <source>
        <dbReference type="Pfam" id="PF04073"/>
    </source>
</evidence>
<evidence type="ECO:0000313" key="2">
    <source>
        <dbReference type="EMBL" id="MEJ5946036.1"/>
    </source>
</evidence>
<proteinExistence type="predicted"/>
<keyword evidence="3" id="KW-1185">Reference proteome</keyword>
<dbReference type="Gene3D" id="3.90.960.10">
    <property type="entry name" value="YbaK/aminoacyl-tRNA synthetase-associated domain"/>
    <property type="match status" value="1"/>
</dbReference>
<comment type="caution">
    <text evidence="2">The sequence shown here is derived from an EMBL/GenBank/DDBJ whole genome shotgun (WGS) entry which is preliminary data.</text>
</comment>
<dbReference type="InterPro" id="IPR007214">
    <property type="entry name" value="YbaK/aa-tRNA-synth-assoc-dom"/>
</dbReference>
<evidence type="ECO:0000313" key="3">
    <source>
        <dbReference type="Proteomes" id="UP001387100"/>
    </source>
</evidence>
<dbReference type="InterPro" id="IPR036754">
    <property type="entry name" value="YbaK/aa-tRNA-synt-asso_dom_sf"/>
</dbReference>
<protein>
    <submittedName>
        <fullName evidence="2">YbaK/EbsC family protein</fullName>
    </submittedName>
</protein>
<dbReference type="EMBL" id="JBBIAA010000015">
    <property type="protein sequence ID" value="MEJ5946036.1"/>
    <property type="molecule type" value="Genomic_DNA"/>
</dbReference>
<feature type="domain" description="YbaK/aminoacyl-tRNA synthetase-associated" evidence="1">
    <location>
        <begin position="45"/>
        <end position="169"/>
    </location>
</feature>
<dbReference type="Proteomes" id="UP001387100">
    <property type="component" value="Unassembled WGS sequence"/>
</dbReference>
<dbReference type="SUPFAM" id="SSF55826">
    <property type="entry name" value="YbaK/ProRS associated domain"/>
    <property type="match status" value="1"/>
</dbReference>
<accession>A0ABU8RM18</accession>
<reference evidence="2 3" key="1">
    <citation type="journal article" date="2017" name="Int. J. Syst. Evol. Microbiol.">
        <title>Pseudokineococcus basanitobsidens sp. nov., isolated from volcanic rock.</title>
        <authorList>
            <person name="Lee D.W."/>
            <person name="Park M.Y."/>
            <person name="Kim J.J."/>
            <person name="Kim B.S."/>
        </authorList>
    </citation>
    <scope>NUCLEOTIDE SEQUENCE [LARGE SCALE GENOMIC DNA]</scope>
    <source>
        <strain evidence="2 3">DSM 103726</strain>
    </source>
</reference>
<organism evidence="2 3">
    <name type="scientific">Pseudokineococcus basanitobsidens</name>
    <dbReference type="NCBI Taxonomy" id="1926649"/>
    <lineage>
        <taxon>Bacteria</taxon>
        <taxon>Bacillati</taxon>
        <taxon>Actinomycetota</taxon>
        <taxon>Actinomycetes</taxon>
        <taxon>Kineosporiales</taxon>
        <taxon>Kineosporiaceae</taxon>
        <taxon>Pseudokineococcus</taxon>
    </lineage>
</organism>
<dbReference type="Pfam" id="PF04073">
    <property type="entry name" value="tRNA_edit"/>
    <property type="match status" value="1"/>
</dbReference>
<dbReference type="RefSeq" id="WP_339575420.1">
    <property type="nucleotide sequence ID" value="NZ_JBBIAA010000015.1"/>
</dbReference>